<gene>
    <name evidence="2" type="ORF">CONLIGDRAFT_673949</name>
</gene>
<organism evidence="2 3">
    <name type="scientific">Coniochaeta ligniaria NRRL 30616</name>
    <dbReference type="NCBI Taxonomy" id="1408157"/>
    <lineage>
        <taxon>Eukaryota</taxon>
        <taxon>Fungi</taxon>
        <taxon>Dikarya</taxon>
        <taxon>Ascomycota</taxon>
        <taxon>Pezizomycotina</taxon>
        <taxon>Sordariomycetes</taxon>
        <taxon>Sordariomycetidae</taxon>
        <taxon>Coniochaetales</taxon>
        <taxon>Coniochaetaceae</taxon>
        <taxon>Coniochaeta</taxon>
    </lineage>
</organism>
<protein>
    <submittedName>
        <fullName evidence="2">Uncharacterized protein</fullName>
    </submittedName>
</protein>
<feature type="region of interest" description="Disordered" evidence="1">
    <location>
        <begin position="55"/>
        <end position="95"/>
    </location>
</feature>
<keyword evidence="3" id="KW-1185">Reference proteome</keyword>
<feature type="region of interest" description="Disordered" evidence="1">
    <location>
        <begin position="183"/>
        <end position="218"/>
    </location>
</feature>
<sequence length="637" mass="68193">MTGPASSITSSSIPTITSITLTTTQDSDKYVLTSTLSATKVSSTTETAGRTTFLPSAASTTAAPSPPPGAFSGSSTSSSATSSSSGFPPGFERLIPTTMRTLPPWARIETLTGGFTECTVITTTSPGATSPTIVPVIVPVGGPPLIYWGCVPFWPNNLEIRFPQFCIDILCFKIGICPRGDSGGGGGGGDGGQPTQSDKPTDKATSQSTTFPTSSKPSTACSVTVAATHESVFCSVTTQTSVSNESLSRRQGEQTECSTLAYHTVTRCSVVASSTTTTSTTTLEPPPRCTLDTCGSSTTRAAIRRDTGLIKQVNEPVPIRESQPQANTWADPANYGGDKSRFMRGETYLALLKPESRVDLSTPANAYNFVTFGNDVQTLAVSGLYGCTSVFVISRKGAWMSHFWENNFWFNPDSDDFKRYVLTTMDSGFPGSPKIQYSNQYAIGDLRKKDDKGDLGHMFDDVNKPTVFVLVPRRRVRLEDGSWSNAEDAGGGDLQYTDHLYKIIEKLEEIFPPTDELTDRVNCLDYAPMTQEEDGEDLSFATHRGKLLVQYQPAPKDCEGAEEASQPLARWRAFVQGGGDDQLHDEWVPGVGQQIQRRQSCPKGATTASSSSTTTGSSTTSRLSPPQTTSTTPSSAT</sequence>
<reference evidence="2 3" key="1">
    <citation type="submission" date="2016-10" db="EMBL/GenBank/DDBJ databases">
        <title>Draft genome sequence of Coniochaeta ligniaria NRRL30616, a lignocellulolytic fungus for bioabatement of inhibitors in plant biomass hydrolysates.</title>
        <authorList>
            <consortium name="DOE Joint Genome Institute"/>
            <person name="Jimenez D.J."/>
            <person name="Hector R.E."/>
            <person name="Riley R."/>
            <person name="Sun H."/>
            <person name="Grigoriev I.V."/>
            <person name="Van Elsas J.D."/>
            <person name="Nichols N.N."/>
        </authorList>
    </citation>
    <scope>NUCLEOTIDE SEQUENCE [LARGE SCALE GENOMIC DNA]</scope>
    <source>
        <strain evidence="2 3">NRRL 30616</strain>
    </source>
</reference>
<accession>A0A1J7IRL6</accession>
<dbReference type="STRING" id="1408157.A0A1J7IRL6"/>
<name>A0A1J7IRL6_9PEZI</name>
<evidence type="ECO:0000313" key="3">
    <source>
        <dbReference type="Proteomes" id="UP000182658"/>
    </source>
</evidence>
<dbReference type="Proteomes" id="UP000182658">
    <property type="component" value="Unassembled WGS sequence"/>
</dbReference>
<feature type="compositionally biased region" description="Gly residues" evidence="1">
    <location>
        <begin position="183"/>
        <end position="192"/>
    </location>
</feature>
<evidence type="ECO:0000256" key="1">
    <source>
        <dbReference type="SAM" id="MobiDB-lite"/>
    </source>
</evidence>
<feature type="compositionally biased region" description="Low complexity" evidence="1">
    <location>
        <begin position="205"/>
        <end position="218"/>
    </location>
</feature>
<dbReference type="OrthoDB" id="3886018at2759"/>
<evidence type="ECO:0000313" key="2">
    <source>
        <dbReference type="EMBL" id="OIW23745.1"/>
    </source>
</evidence>
<feature type="compositionally biased region" description="Low complexity" evidence="1">
    <location>
        <begin position="70"/>
        <end position="91"/>
    </location>
</feature>
<proteinExistence type="predicted"/>
<dbReference type="InParanoid" id="A0A1J7IRL6"/>
<dbReference type="AlphaFoldDB" id="A0A1J7IRL6"/>
<feature type="compositionally biased region" description="Low complexity" evidence="1">
    <location>
        <begin position="604"/>
        <end position="637"/>
    </location>
</feature>
<dbReference type="EMBL" id="KV875105">
    <property type="protein sequence ID" value="OIW23745.1"/>
    <property type="molecule type" value="Genomic_DNA"/>
</dbReference>
<feature type="region of interest" description="Disordered" evidence="1">
    <location>
        <begin position="592"/>
        <end position="637"/>
    </location>
</feature>